<dbReference type="PANTHER" id="PTHR43133">
    <property type="entry name" value="RNA POLYMERASE ECF-TYPE SIGMA FACTO"/>
    <property type="match status" value="1"/>
</dbReference>
<dbReference type="Proteomes" id="UP000724672">
    <property type="component" value="Unassembled WGS sequence"/>
</dbReference>
<dbReference type="GO" id="GO:0016987">
    <property type="term" value="F:sigma factor activity"/>
    <property type="evidence" value="ECO:0007669"/>
    <property type="project" value="UniProtKB-KW"/>
</dbReference>
<evidence type="ECO:0000256" key="2">
    <source>
        <dbReference type="ARBA" id="ARBA00023015"/>
    </source>
</evidence>
<dbReference type="InterPro" id="IPR036388">
    <property type="entry name" value="WH-like_DNA-bd_sf"/>
</dbReference>
<dbReference type="Pfam" id="PF08281">
    <property type="entry name" value="Sigma70_r4_2"/>
    <property type="match status" value="1"/>
</dbReference>
<evidence type="ECO:0000313" key="7">
    <source>
        <dbReference type="EMBL" id="MBS4537974.1"/>
    </source>
</evidence>
<dbReference type="InterPro" id="IPR013325">
    <property type="entry name" value="RNA_pol_sigma_r2"/>
</dbReference>
<gene>
    <name evidence="7" type="ORF">GOQ27_05845</name>
</gene>
<dbReference type="SUPFAM" id="SSF88659">
    <property type="entry name" value="Sigma3 and sigma4 domains of RNA polymerase sigma factors"/>
    <property type="match status" value="1"/>
</dbReference>
<sequence length="188" mass="22468">MNEKEIVEQINKGDIEAFRLLVDKYKDRVFSCAYKFTGDYLEAQDLSQEIFLKIYRNIKSFNNQSKLSTWIYRVSTNMCIDWKRKNQKKLDLIINNFSGNTEISDNILPETDIIQKEDRNGIRSKIESLPNIYKETLILYHFYEMSYKDISKELKISEKTVDTRLYRGRRLLREHLNKYSYGGEIYGL</sequence>
<dbReference type="InterPro" id="IPR013249">
    <property type="entry name" value="RNA_pol_sigma70_r4_t2"/>
</dbReference>
<dbReference type="AlphaFoldDB" id="A0A942URL6"/>
<dbReference type="EMBL" id="WSFT01000025">
    <property type="protein sequence ID" value="MBS4537974.1"/>
    <property type="molecule type" value="Genomic_DNA"/>
</dbReference>
<dbReference type="PANTHER" id="PTHR43133:SF51">
    <property type="entry name" value="RNA POLYMERASE SIGMA FACTOR"/>
    <property type="match status" value="1"/>
</dbReference>
<evidence type="ECO:0000313" key="8">
    <source>
        <dbReference type="Proteomes" id="UP000724672"/>
    </source>
</evidence>
<reference evidence="7" key="1">
    <citation type="submission" date="2019-12" db="EMBL/GenBank/DDBJ databases">
        <title>Clostridiaceae gen. nov. sp. nov., isolated from sediment in Xinjiang, China.</title>
        <authorList>
            <person name="Zhang R."/>
        </authorList>
    </citation>
    <scope>NUCLEOTIDE SEQUENCE</scope>
    <source>
        <strain evidence="7">D2Q-11</strain>
    </source>
</reference>
<protein>
    <submittedName>
        <fullName evidence="7">Sigma-70 family RNA polymerase sigma factor</fullName>
    </submittedName>
</protein>
<evidence type="ECO:0000259" key="5">
    <source>
        <dbReference type="Pfam" id="PF04542"/>
    </source>
</evidence>
<evidence type="ECO:0000256" key="3">
    <source>
        <dbReference type="ARBA" id="ARBA00023082"/>
    </source>
</evidence>
<evidence type="ECO:0000256" key="1">
    <source>
        <dbReference type="ARBA" id="ARBA00010641"/>
    </source>
</evidence>
<accession>A0A942URL6</accession>
<dbReference type="Gene3D" id="1.10.10.10">
    <property type="entry name" value="Winged helix-like DNA-binding domain superfamily/Winged helix DNA-binding domain"/>
    <property type="match status" value="1"/>
</dbReference>
<keyword evidence="2" id="KW-0805">Transcription regulation</keyword>
<comment type="caution">
    <text evidence="7">The sequence shown here is derived from an EMBL/GenBank/DDBJ whole genome shotgun (WGS) entry which is preliminary data.</text>
</comment>
<dbReference type="InterPro" id="IPR013324">
    <property type="entry name" value="RNA_pol_sigma_r3/r4-like"/>
</dbReference>
<feature type="domain" description="RNA polymerase sigma-70 region 2" evidence="5">
    <location>
        <begin position="21"/>
        <end position="88"/>
    </location>
</feature>
<organism evidence="7 8">
    <name type="scientific">Anaeromonas frigoriresistens</name>
    <dbReference type="NCBI Taxonomy" id="2683708"/>
    <lineage>
        <taxon>Bacteria</taxon>
        <taxon>Bacillati</taxon>
        <taxon>Bacillota</taxon>
        <taxon>Tissierellia</taxon>
        <taxon>Tissierellales</taxon>
        <taxon>Thermohalobacteraceae</taxon>
        <taxon>Anaeromonas</taxon>
    </lineage>
</organism>
<comment type="similarity">
    <text evidence="1">Belongs to the sigma-70 factor family. ECF subfamily.</text>
</comment>
<dbReference type="SUPFAM" id="SSF88946">
    <property type="entry name" value="Sigma2 domain of RNA polymerase sigma factors"/>
    <property type="match status" value="1"/>
</dbReference>
<dbReference type="InterPro" id="IPR014284">
    <property type="entry name" value="RNA_pol_sigma-70_dom"/>
</dbReference>
<evidence type="ECO:0000256" key="4">
    <source>
        <dbReference type="ARBA" id="ARBA00023163"/>
    </source>
</evidence>
<name>A0A942URL6_9FIRM</name>
<keyword evidence="4" id="KW-0804">Transcription</keyword>
<dbReference type="RefSeq" id="WP_203365904.1">
    <property type="nucleotide sequence ID" value="NZ_WSFT01000025.1"/>
</dbReference>
<keyword evidence="3" id="KW-0731">Sigma factor</keyword>
<dbReference type="InterPro" id="IPR007627">
    <property type="entry name" value="RNA_pol_sigma70_r2"/>
</dbReference>
<keyword evidence="8" id="KW-1185">Reference proteome</keyword>
<dbReference type="Gene3D" id="1.10.1740.10">
    <property type="match status" value="1"/>
</dbReference>
<dbReference type="Pfam" id="PF04542">
    <property type="entry name" value="Sigma70_r2"/>
    <property type="match status" value="1"/>
</dbReference>
<evidence type="ECO:0000259" key="6">
    <source>
        <dbReference type="Pfam" id="PF08281"/>
    </source>
</evidence>
<dbReference type="GO" id="GO:0003677">
    <property type="term" value="F:DNA binding"/>
    <property type="evidence" value="ECO:0007669"/>
    <property type="project" value="InterPro"/>
</dbReference>
<dbReference type="NCBIfam" id="TIGR02937">
    <property type="entry name" value="sigma70-ECF"/>
    <property type="match status" value="1"/>
</dbReference>
<dbReference type="GO" id="GO:0006352">
    <property type="term" value="P:DNA-templated transcription initiation"/>
    <property type="evidence" value="ECO:0007669"/>
    <property type="project" value="InterPro"/>
</dbReference>
<feature type="domain" description="RNA polymerase sigma factor 70 region 4 type 2" evidence="6">
    <location>
        <begin position="122"/>
        <end position="172"/>
    </location>
</feature>
<dbReference type="InterPro" id="IPR039425">
    <property type="entry name" value="RNA_pol_sigma-70-like"/>
</dbReference>
<proteinExistence type="inferred from homology"/>